<reference evidence="2" key="2">
    <citation type="submission" date="2020-12" db="EMBL/GenBank/DDBJ databases">
        <title>New Spironucleus salmonicida genome in near-complete chromosomes.</title>
        <authorList>
            <person name="Xu F."/>
            <person name="Kurt Z."/>
            <person name="Jimenez-Gonzalez A."/>
            <person name="Astvaldsson A."/>
            <person name="Andersson J.O."/>
            <person name="Svard S.G."/>
        </authorList>
    </citation>
    <scope>NUCLEOTIDE SEQUENCE</scope>
    <source>
        <strain evidence="2">ATCC 50377</strain>
    </source>
</reference>
<evidence type="ECO:0000313" key="3">
    <source>
        <dbReference type="Proteomes" id="UP000018208"/>
    </source>
</evidence>
<gene>
    <name evidence="1" type="ORF">SS50377_11641</name>
    <name evidence="2" type="ORF">SS50377_20408</name>
</gene>
<sequence>MPHFSFLLFIFKTRALRRPCQTRPPCWGSSAGRASSAGSFGSSWLSRTRSQARTGRYGREVGLDRRLVLLQAVAEVQHLVLPLDVYQQLSLRVEVCPRAKRCVIVVSKHVERTEAYGELGLLEDHLEQPDHALDVISSGEQLNQFFHLFGQNTLLFILEAALPDEDDLEESDSIALKLGRARARKIVEIWLVKVRVGLLCEDFVDIRHAVDGEVTFIRDIVLHCIHLAIGKHAVALLEDLQIGLRDDKMNEAKNEFAGVGCVEQAVHVELSFQTEIYGHVEKGLVAIGAIVAIGERRQDLLEHIFLRTLRAFDVLHELDLVLQELRLLVILEHLLYENGEALAVLDPINDLLVGADIEHALHHMKDAIGGSTLQNL</sequence>
<protein>
    <submittedName>
        <fullName evidence="1">Uncharacterized protein</fullName>
    </submittedName>
</protein>
<organism evidence="1">
    <name type="scientific">Spironucleus salmonicida</name>
    <dbReference type="NCBI Taxonomy" id="348837"/>
    <lineage>
        <taxon>Eukaryota</taxon>
        <taxon>Metamonada</taxon>
        <taxon>Diplomonadida</taxon>
        <taxon>Hexamitidae</taxon>
        <taxon>Hexamitinae</taxon>
        <taxon>Spironucleus</taxon>
    </lineage>
</organism>
<accession>V6LUA7</accession>
<dbReference type="EMBL" id="KI545997">
    <property type="protein sequence ID" value="EST48202.1"/>
    <property type="molecule type" value="Genomic_DNA"/>
</dbReference>
<reference evidence="1 2" key="1">
    <citation type="journal article" date="2014" name="PLoS Genet.">
        <title>The Genome of Spironucleus salmonicida Highlights a Fish Pathogen Adapted to Fluctuating Environments.</title>
        <authorList>
            <person name="Xu F."/>
            <person name="Jerlstrom-Hultqvist J."/>
            <person name="Einarsson E."/>
            <person name="Astvaldsson A."/>
            <person name="Svard S.G."/>
            <person name="Andersson J.O."/>
        </authorList>
    </citation>
    <scope>NUCLEOTIDE SEQUENCE</scope>
    <source>
        <strain evidence="2">ATCC 50377</strain>
    </source>
</reference>
<evidence type="ECO:0000313" key="2">
    <source>
        <dbReference type="EMBL" id="KAH0577060.1"/>
    </source>
</evidence>
<dbReference type="VEuPathDB" id="GiardiaDB:SS50377_20408"/>
<dbReference type="EMBL" id="AUWU02000001">
    <property type="protein sequence ID" value="KAH0577060.1"/>
    <property type="molecule type" value="Genomic_DNA"/>
</dbReference>
<evidence type="ECO:0000313" key="1">
    <source>
        <dbReference type="EMBL" id="EST48202.1"/>
    </source>
</evidence>
<name>V6LUA7_9EUKA</name>
<proteinExistence type="predicted"/>
<keyword evidence="3" id="KW-1185">Reference proteome</keyword>
<dbReference type="Proteomes" id="UP000018208">
    <property type="component" value="Unassembled WGS sequence"/>
</dbReference>
<dbReference type="AlphaFoldDB" id="V6LUA7"/>